<dbReference type="InterPro" id="IPR016156">
    <property type="entry name" value="FAD/NAD-linked_Rdtase_dimer_sf"/>
</dbReference>
<evidence type="ECO:0000259" key="5">
    <source>
        <dbReference type="Pfam" id="PF07992"/>
    </source>
</evidence>
<dbReference type="SUPFAM" id="SSF51905">
    <property type="entry name" value="FAD/NAD(P)-binding domain"/>
    <property type="match status" value="1"/>
</dbReference>
<dbReference type="GO" id="GO:0008860">
    <property type="term" value="F:ferredoxin-NAD+ reductase activity"/>
    <property type="evidence" value="ECO:0007669"/>
    <property type="project" value="UniProtKB-EC"/>
</dbReference>
<dbReference type="SUPFAM" id="SSF55424">
    <property type="entry name" value="FAD/NAD-linked reductases, dimerisation (C-terminal) domain"/>
    <property type="match status" value="1"/>
</dbReference>
<dbReference type="InterPro" id="IPR050446">
    <property type="entry name" value="FAD-oxidoreductase/Apoptosis"/>
</dbReference>
<feature type="domain" description="FAD/NAD(P)-binding" evidence="5">
    <location>
        <begin position="1"/>
        <end position="299"/>
    </location>
</feature>
<evidence type="ECO:0000256" key="2">
    <source>
        <dbReference type="ARBA" id="ARBA00022630"/>
    </source>
</evidence>
<evidence type="ECO:0000256" key="4">
    <source>
        <dbReference type="ARBA" id="ARBA00023002"/>
    </source>
</evidence>
<evidence type="ECO:0000313" key="7">
    <source>
        <dbReference type="EMBL" id="UGS37210.1"/>
    </source>
</evidence>
<dbReference type="Pfam" id="PF14759">
    <property type="entry name" value="Reductase_C"/>
    <property type="match status" value="1"/>
</dbReference>
<dbReference type="AlphaFoldDB" id="A0A9E6XZK9"/>
<evidence type="ECO:0000256" key="3">
    <source>
        <dbReference type="ARBA" id="ARBA00022827"/>
    </source>
</evidence>
<dbReference type="EMBL" id="CP087164">
    <property type="protein sequence ID" value="UGS37210.1"/>
    <property type="molecule type" value="Genomic_DNA"/>
</dbReference>
<dbReference type="Gene3D" id="3.50.50.60">
    <property type="entry name" value="FAD/NAD(P)-binding domain"/>
    <property type="match status" value="2"/>
</dbReference>
<reference evidence="7" key="1">
    <citation type="journal article" date="2022" name="Int. J. Syst. Evol. Microbiol.">
        <title>Pseudomonas aegrilactucae sp. nov. and Pseudomonas morbosilactucae sp. nov., pathogens causing bacterial rot of lettuce in Japan.</title>
        <authorList>
            <person name="Sawada H."/>
            <person name="Fujikawa T."/>
            <person name="Satou M."/>
        </authorList>
    </citation>
    <scope>NUCLEOTIDE SEQUENCE</scope>
    <source>
        <strain evidence="7">0166_1</strain>
    </source>
</reference>
<evidence type="ECO:0000256" key="1">
    <source>
        <dbReference type="ARBA" id="ARBA00001974"/>
    </source>
</evidence>
<dbReference type="InterPro" id="IPR028202">
    <property type="entry name" value="Reductase_C"/>
</dbReference>
<comment type="cofactor">
    <cofactor evidence="1">
        <name>FAD</name>
        <dbReference type="ChEBI" id="CHEBI:57692"/>
    </cofactor>
</comment>
<accession>A0A9E6XZK9</accession>
<dbReference type="InterPro" id="IPR023753">
    <property type="entry name" value="FAD/NAD-binding_dom"/>
</dbReference>
<gene>
    <name evidence="7" type="primary">ddmA1_3</name>
    <name evidence="7" type="ORF">DSM104329_03625</name>
</gene>
<protein>
    <submittedName>
        <fullName evidence="7">Dicamba O-demethylase 1, ferredoxin reductase component</fullName>
        <ecNumber evidence="7">1.18.1.3</ecNumber>
    </submittedName>
</protein>
<dbReference type="InterPro" id="IPR036188">
    <property type="entry name" value="FAD/NAD-bd_sf"/>
</dbReference>
<dbReference type="EC" id="1.18.1.3" evidence="7"/>
<keyword evidence="3" id="KW-0274">FAD</keyword>
<keyword evidence="8" id="KW-1185">Reference proteome</keyword>
<dbReference type="KEGG" id="sbae:DSM104329_03625"/>
<dbReference type="GO" id="GO:0005737">
    <property type="term" value="C:cytoplasm"/>
    <property type="evidence" value="ECO:0007669"/>
    <property type="project" value="TreeGrafter"/>
</dbReference>
<dbReference type="RefSeq" id="WP_259311265.1">
    <property type="nucleotide sequence ID" value="NZ_CP087164.1"/>
</dbReference>
<name>A0A9E6XZK9_9ACTN</name>
<dbReference type="PANTHER" id="PTHR43557:SF2">
    <property type="entry name" value="RIESKE DOMAIN-CONTAINING PROTEIN-RELATED"/>
    <property type="match status" value="1"/>
</dbReference>
<sequence>MKVAIIGASLAGASAAVTLRDEGFDGEIELIGEEPELPYERPPLSKEYLAGAQAFEQSLVHPAEVYEQRSIELRTGAAVTSVDPRERTAVLADGSRLRADAFVIATGTRSRRPPIAGLELEGIHDLRSRADADALRAQIAPGRRAVVAGMGFVGCEVAATLRDAGVEVVAIEAFSTPLERILGPEIGRVVADLQAEHGVEMLLGDGVQAFEGDGAVRAVQTMSGRLVECDFAVVGLGAQPNTELLEGSGITVSNGVVVDEYCRTNVEGVYAAGDVALHAHPLVGGHIRVEHWRNAARQGAAAARSILGKGAPYAELHWFWSDQYDANIQYLGHHQDFDELVVRGSLDDRQFLAFYLKDGVPQSAVAFNMARQLRRASKLLEAGRPVDAGLLRDPGADLRRVAA</sequence>
<dbReference type="PANTHER" id="PTHR43557">
    <property type="entry name" value="APOPTOSIS-INDUCING FACTOR 1"/>
    <property type="match status" value="1"/>
</dbReference>
<evidence type="ECO:0000313" key="8">
    <source>
        <dbReference type="Proteomes" id="UP001162834"/>
    </source>
</evidence>
<dbReference type="PRINTS" id="PR00368">
    <property type="entry name" value="FADPNR"/>
</dbReference>
<dbReference type="Gene3D" id="3.30.390.30">
    <property type="match status" value="1"/>
</dbReference>
<organism evidence="7 8">
    <name type="scientific">Capillimicrobium parvum</name>
    <dbReference type="NCBI Taxonomy" id="2884022"/>
    <lineage>
        <taxon>Bacteria</taxon>
        <taxon>Bacillati</taxon>
        <taxon>Actinomycetota</taxon>
        <taxon>Thermoleophilia</taxon>
        <taxon>Solirubrobacterales</taxon>
        <taxon>Capillimicrobiaceae</taxon>
        <taxon>Capillimicrobium</taxon>
    </lineage>
</organism>
<dbReference type="PRINTS" id="PR00411">
    <property type="entry name" value="PNDRDTASEI"/>
</dbReference>
<dbReference type="Pfam" id="PF07992">
    <property type="entry name" value="Pyr_redox_2"/>
    <property type="match status" value="1"/>
</dbReference>
<keyword evidence="4 7" id="KW-0560">Oxidoreductase</keyword>
<feature type="domain" description="Reductase C-terminal" evidence="6">
    <location>
        <begin position="318"/>
        <end position="401"/>
    </location>
</feature>
<keyword evidence="2" id="KW-0285">Flavoprotein</keyword>
<dbReference type="GO" id="GO:0016651">
    <property type="term" value="F:oxidoreductase activity, acting on NAD(P)H"/>
    <property type="evidence" value="ECO:0007669"/>
    <property type="project" value="TreeGrafter"/>
</dbReference>
<dbReference type="Proteomes" id="UP001162834">
    <property type="component" value="Chromosome"/>
</dbReference>
<evidence type="ECO:0000259" key="6">
    <source>
        <dbReference type="Pfam" id="PF14759"/>
    </source>
</evidence>
<proteinExistence type="predicted"/>